<gene>
    <name evidence="20" type="primary">tktB</name>
    <name evidence="19" type="ORF">AFK65_14400</name>
    <name evidence="20" type="ORF">NCTC9529_02949</name>
</gene>
<evidence type="ECO:0000256" key="5">
    <source>
        <dbReference type="ARBA" id="ARBA00013152"/>
    </source>
</evidence>
<dbReference type="FunFam" id="3.40.50.970:FF:000003">
    <property type="entry name" value="Transketolase"/>
    <property type="match status" value="1"/>
</dbReference>
<feature type="binding site" evidence="14">
    <location>
        <position position="65"/>
    </location>
    <ligand>
        <name>thiamine diphosphate</name>
        <dbReference type="ChEBI" id="CHEBI:58937"/>
    </ligand>
</feature>
<dbReference type="GO" id="GO:0005829">
    <property type="term" value="C:cytosol"/>
    <property type="evidence" value="ECO:0007669"/>
    <property type="project" value="TreeGrafter"/>
</dbReference>
<keyword evidence="10 14" id="KW-0786">Thiamine pyrophosphate</keyword>
<keyword evidence="9 15" id="KW-0460">Magnesium</keyword>
<reference evidence="21" key="1">
    <citation type="submission" date="2015-07" db="EMBL/GenBank/DDBJ databases">
        <authorList>
            <person name="Moine D."/>
            <person name="Kassam M."/>
        </authorList>
    </citation>
    <scope>NUCLEOTIDE SEQUENCE [LARGE SCALE GENOMIC DNA]</scope>
    <source>
        <strain evidence="21">NCTC 9529</strain>
    </source>
</reference>
<proteinExistence type="inferred from homology"/>
<evidence type="ECO:0000313" key="19">
    <source>
        <dbReference type="EMBL" id="ALB55795.1"/>
    </source>
</evidence>
<evidence type="ECO:0000256" key="6">
    <source>
        <dbReference type="ARBA" id="ARBA00022679"/>
    </source>
</evidence>
<dbReference type="KEGG" id="cui:AFK65_14400"/>
<comment type="similarity">
    <text evidence="3 17">Belongs to the transketolase family.</text>
</comment>
<dbReference type="InterPro" id="IPR009014">
    <property type="entry name" value="Transketo_C/PFOR_II"/>
</dbReference>
<feature type="site" description="Important for catalytic activity" evidence="16">
    <location>
        <position position="260"/>
    </location>
</feature>
<dbReference type="GO" id="GO:0004802">
    <property type="term" value="F:transketolase activity"/>
    <property type="evidence" value="ECO:0007669"/>
    <property type="project" value="UniProtKB-UniRule"/>
</dbReference>
<evidence type="ECO:0000259" key="18">
    <source>
        <dbReference type="SMART" id="SM00861"/>
    </source>
</evidence>
<evidence type="ECO:0000256" key="17">
    <source>
        <dbReference type="RuleBase" id="RU004996"/>
    </source>
</evidence>
<dbReference type="InterPro" id="IPR020826">
    <property type="entry name" value="Transketolase_BS"/>
</dbReference>
<dbReference type="PANTHER" id="PTHR43522:SF13">
    <property type="entry name" value="TRANSKETOLASE 2"/>
    <property type="match status" value="1"/>
</dbReference>
<dbReference type="InterPro" id="IPR055152">
    <property type="entry name" value="Transketolase-like_C_2"/>
</dbReference>
<dbReference type="SMART" id="SM00861">
    <property type="entry name" value="Transket_pyr"/>
    <property type="match status" value="1"/>
</dbReference>
<evidence type="ECO:0000256" key="10">
    <source>
        <dbReference type="ARBA" id="ARBA00023052"/>
    </source>
</evidence>
<dbReference type="InterPro" id="IPR033247">
    <property type="entry name" value="Transketolase_fam"/>
</dbReference>
<feature type="binding site" evidence="15">
    <location>
        <position position="186"/>
    </location>
    <ligand>
        <name>Mg(2+)</name>
        <dbReference type="ChEBI" id="CHEBI:18420"/>
    </ligand>
</feature>
<evidence type="ECO:0000256" key="16">
    <source>
        <dbReference type="PIRSR" id="PIRSR605478-5"/>
    </source>
</evidence>
<dbReference type="NCBIfam" id="TIGR00232">
    <property type="entry name" value="tktlase_bact"/>
    <property type="match status" value="1"/>
</dbReference>
<dbReference type="InterPro" id="IPR049557">
    <property type="entry name" value="Transketolase_CS"/>
</dbReference>
<dbReference type="Proteomes" id="UP000254849">
    <property type="component" value="Unassembled WGS sequence"/>
</dbReference>
<feature type="binding site" evidence="15">
    <location>
        <position position="154"/>
    </location>
    <ligand>
        <name>Mg(2+)</name>
        <dbReference type="ChEBI" id="CHEBI:18420"/>
    </ligand>
</feature>
<dbReference type="InterPro" id="IPR005478">
    <property type="entry name" value="Transketolase_bac-like"/>
</dbReference>
<evidence type="ECO:0000256" key="14">
    <source>
        <dbReference type="PIRSR" id="PIRSR605478-3"/>
    </source>
</evidence>
<dbReference type="GO" id="GO:0046872">
    <property type="term" value="F:metal ion binding"/>
    <property type="evidence" value="ECO:0007669"/>
    <property type="project" value="UniProtKB-KW"/>
</dbReference>
<dbReference type="RefSeq" id="WP_038856561.1">
    <property type="nucleotide sequence ID" value="NZ_AJKW01000007.1"/>
</dbReference>
<comment type="subunit">
    <text evidence="4 17">Homodimer.</text>
</comment>
<comment type="cofactor">
    <cofactor evidence="1">
        <name>Ca(2+)</name>
        <dbReference type="ChEBI" id="CHEBI:29108"/>
    </cofactor>
</comment>
<comment type="cofactor">
    <cofactor evidence="2">
        <name>Co(2+)</name>
        <dbReference type="ChEBI" id="CHEBI:48828"/>
    </cofactor>
</comment>
<dbReference type="CDD" id="cd07033">
    <property type="entry name" value="TPP_PYR_DXS_TK_like"/>
    <property type="match status" value="1"/>
</dbReference>
<comment type="function">
    <text evidence="17">Catalyzes the transfer of a two-carbon ketol group from a ketose donor to an aldose acceptor, via a covalent intermediate with the cofactor thiamine pyrophosphate.</text>
</comment>
<dbReference type="GO" id="GO:0009052">
    <property type="term" value="P:pentose-phosphate shunt, non-oxidative branch"/>
    <property type="evidence" value="ECO:0007669"/>
    <property type="project" value="UniProtKB-ARBA"/>
</dbReference>
<evidence type="ECO:0000313" key="21">
    <source>
        <dbReference type="Proteomes" id="UP000061974"/>
    </source>
</evidence>
<reference evidence="19 21" key="3">
    <citation type="journal article" date="2016" name="Genome Announc.">
        <title>Fully Closed Genome Sequences of Five Type Strains of the Genus Cronobacter and One Cronobacter sakazakii Strain.</title>
        <authorList>
            <person name="Moine D."/>
            <person name="Kassam M."/>
            <person name="Baert L."/>
            <person name="Tang Y."/>
            <person name="Barretto C."/>
            <person name="Ngom Bru C."/>
            <person name="Klijn A."/>
            <person name="Descombes P."/>
        </authorList>
    </citation>
    <scope>NUCLEOTIDE SEQUENCE [LARGE SCALE GENOMIC DNA]</scope>
    <source>
        <strain evidence="19 21">NCTC 9529</strain>
    </source>
</reference>
<dbReference type="SUPFAM" id="SSF52922">
    <property type="entry name" value="TK C-terminal domain-like"/>
    <property type="match status" value="1"/>
</dbReference>
<dbReference type="Pfam" id="PF02779">
    <property type="entry name" value="Transket_pyr"/>
    <property type="match status" value="1"/>
</dbReference>
<comment type="catalytic activity">
    <reaction evidence="17">
        <text>D-sedoheptulose 7-phosphate + D-glyceraldehyde 3-phosphate = aldehydo-D-ribose 5-phosphate + D-xylulose 5-phosphate</text>
        <dbReference type="Rhea" id="RHEA:10508"/>
        <dbReference type="ChEBI" id="CHEBI:57483"/>
        <dbReference type="ChEBI" id="CHEBI:57737"/>
        <dbReference type="ChEBI" id="CHEBI:58273"/>
        <dbReference type="ChEBI" id="CHEBI:59776"/>
        <dbReference type="EC" id="2.2.1.1"/>
    </reaction>
</comment>
<keyword evidence="8 17" id="KW-0106">Calcium</keyword>
<dbReference type="Pfam" id="PF00456">
    <property type="entry name" value="Transketolase_N"/>
    <property type="match status" value="1"/>
</dbReference>
<dbReference type="FunFam" id="3.40.50.970:FF:000004">
    <property type="entry name" value="Transketolase"/>
    <property type="match status" value="1"/>
</dbReference>
<evidence type="ECO:0000256" key="12">
    <source>
        <dbReference type="PIRSR" id="PIRSR605478-1"/>
    </source>
</evidence>
<dbReference type="EMBL" id="UFYH01000001">
    <property type="protein sequence ID" value="STD12784.1"/>
    <property type="molecule type" value="Genomic_DNA"/>
</dbReference>
<evidence type="ECO:0000256" key="15">
    <source>
        <dbReference type="PIRSR" id="PIRSR605478-4"/>
    </source>
</evidence>
<feature type="binding site" evidence="15">
    <location>
        <position position="184"/>
    </location>
    <ligand>
        <name>Mg(2+)</name>
        <dbReference type="ChEBI" id="CHEBI:18420"/>
    </ligand>
</feature>
<evidence type="ECO:0000256" key="3">
    <source>
        <dbReference type="ARBA" id="ARBA00007131"/>
    </source>
</evidence>
<evidence type="ECO:0000256" key="1">
    <source>
        <dbReference type="ARBA" id="ARBA00001913"/>
    </source>
</evidence>
<dbReference type="Gene3D" id="3.40.50.970">
    <property type="match status" value="2"/>
</dbReference>
<dbReference type="EMBL" id="CP012257">
    <property type="protein sequence ID" value="ALB55795.1"/>
    <property type="molecule type" value="Genomic_DNA"/>
</dbReference>
<comment type="cofactor">
    <cofactor evidence="14">
        <name>thiamine diphosphate</name>
        <dbReference type="ChEBI" id="CHEBI:58937"/>
    </cofactor>
    <text evidence="14">Binds 1 thiamine pyrophosphate per subunit. During the reaction, the substrate forms a covalent intermediate with the cofactor.</text>
</comment>
<feature type="binding site" evidence="13">
    <location>
        <position position="468"/>
    </location>
    <ligand>
        <name>substrate</name>
    </ligand>
</feature>
<evidence type="ECO:0000256" key="13">
    <source>
        <dbReference type="PIRSR" id="PIRSR605478-2"/>
    </source>
</evidence>
<comment type="cofactor">
    <cofactor evidence="15">
        <name>Mg(2+)</name>
        <dbReference type="ChEBI" id="CHEBI:18420"/>
    </cofactor>
    <text evidence="15">Binds 1 Mg(2+) ion per subunit. Can also utilize other divalent metal cations, such as Ca(2+), Mn(2+) and Co(2+).</text>
</comment>
<feature type="binding site" evidence="14">
    <location>
        <position position="260"/>
    </location>
    <ligand>
        <name>thiamine diphosphate</name>
        <dbReference type="ChEBI" id="CHEBI:58937"/>
    </ligand>
</feature>
<feature type="binding site" evidence="13">
    <location>
        <position position="260"/>
    </location>
    <ligand>
        <name>substrate</name>
    </ligand>
</feature>
<keyword evidence="22" id="KW-1185">Reference proteome</keyword>
<evidence type="ECO:0000256" key="2">
    <source>
        <dbReference type="ARBA" id="ARBA00001941"/>
    </source>
</evidence>
<feature type="active site" description="Proton donor" evidence="12">
    <location>
        <position position="410"/>
    </location>
</feature>
<keyword evidence="6 17" id="KW-0808">Transferase</keyword>
<feature type="site" description="Important for catalytic activity" evidence="16">
    <location>
        <position position="25"/>
    </location>
</feature>
<dbReference type="FunFam" id="3.40.50.920:FF:000003">
    <property type="entry name" value="Transketolase"/>
    <property type="match status" value="1"/>
</dbReference>
<evidence type="ECO:0000256" key="8">
    <source>
        <dbReference type="ARBA" id="ARBA00022837"/>
    </source>
</evidence>
<name>A0AAC8VRM3_9ENTR</name>
<reference evidence="20 22" key="4">
    <citation type="submission" date="2018-06" db="EMBL/GenBank/DDBJ databases">
        <authorList>
            <consortium name="Pathogen Informatics"/>
            <person name="Doyle S."/>
        </authorList>
    </citation>
    <scope>NUCLEOTIDE SEQUENCE [LARGE SCALE GENOMIC DNA]</scope>
    <source>
        <strain evidence="22">NCTC 9529</strain>
        <strain evidence="20">NCTC9529</strain>
    </source>
</reference>
<evidence type="ECO:0000256" key="7">
    <source>
        <dbReference type="ARBA" id="ARBA00022723"/>
    </source>
</evidence>
<feature type="domain" description="Transketolase-like pyrimidine-binding" evidence="18">
    <location>
        <begin position="354"/>
        <end position="524"/>
    </location>
</feature>
<evidence type="ECO:0000313" key="20">
    <source>
        <dbReference type="EMBL" id="STD12784.1"/>
    </source>
</evidence>
<dbReference type="InterPro" id="IPR005474">
    <property type="entry name" value="Transketolase_N"/>
</dbReference>
<dbReference type="InterPro" id="IPR029061">
    <property type="entry name" value="THDP-binding"/>
</dbReference>
<feature type="binding site" evidence="14">
    <location>
        <position position="184"/>
    </location>
    <ligand>
        <name>thiamine diphosphate</name>
        <dbReference type="ChEBI" id="CHEBI:58937"/>
    </ligand>
</feature>
<dbReference type="Pfam" id="PF22613">
    <property type="entry name" value="Transketolase_C_1"/>
    <property type="match status" value="1"/>
</dbReference>
<feature type="binding site" evidence="13">
    <location>
        <position position="25"/>
    </location>
    <ligand>
        <name>substrate</name>
    </ligand>
</feature>
<feature type="binding site" evidence="13">
    <location>
        <position position="460"/>
    </location>
    <ligand>
        <name>substrate</name>
    </ligand>
</feature>
<dbReference type="Gene3D" id="3.40.50.920">
    <property type="match status" value="1"/>
</dbReference>
<feature type="binding site" evidence="14">
    <location>
        <position position="155"/>
    </location>
    <ligand>
        <name>thiamine diphosphate</name>
        <dbReference type="ChEBI" id="CHEBI:58937"/>
    </ligand>
</feature>
<evidence type="ECO:0000256" key="9">
    <source>
        <dbReference type="ARBA" id="ARBA00022842"/>
    </source>
</evidence>
<dbReference type="CDD" id="cd02012">
    <property type="entry name" value="TPP_TK"/>
    <property type="match status" value="1"/>
</dbReference>
<dbReference type="EC" id="2.2.1.1" evidence="5 11"/>
<feature type="binding site" evidence="13">
    <location>
        <position position="357"/>
    </location>
    <ligand>
        <name>substrate</name>
    </ligand>
</feature>
<evidence type="ECO:0000256" key="11">
    <source>
        <dbReference type="NCBIfam" id="TIGR00232"/>
    </source>
</evidence>
<feature type="binding site" evidence="13">
    <location>
        <position position="384"/>
    </location>
    <ligand>
        <name>substrate</name>
    </ligand>
</feature>
<feature type="binding site" evidence="14">
    <location>
        <begin position="113"/>
        <end position="115"/>
    </location>
    <ligand>
        <name>thiamine diphosphate</name>
        <dbReference type="ChEBI" id="CHEBI:58937"/>
    </ligand>
</feature>
<dbReference type="PANTHER" id="PTHR43522">
    <property type="entry name" value="TRANSKETOLASE"/>
    <property type="match status" value="1"/>
</dbReference>
<feature type="binding site" evidence="13">
    <location>
        <position position="472"/>
    </location>
    <ligand>
        <name>substrate</name>
    </ligand>
</feature>
<feature type="binding site" evidence="13">
    <location>
        <position position="519"/>
    </location>
    <ligand>
        <name>substrate</name>
    </ligand>
</feature>
<dbReference type="SUPFAM" id="SSF52518">
    <property type="entry name" value="Thiamin diphosphate-binding fold (THDP-binding)"/>
    <property type="match status" value="2"/>
</dbReference>
<organism evidence="19 21">
    <name type="scientific">Cronobacter universalis NCTC 9529</name>
    <dbReference type="NCBI Taxonomy" id="1074000"/>
    <lineage>
        <taxon>Bacteria</taxon>
        <taxon>Pseudomonadati</taxon>
        <taxon>Pseudomonadota</taxon>
        <taxon>Gammaproteobacteria</taxon>
        <taxon>Enterobacterales</taxon>
        <taxon>Enterobacteriaceae</taxon>
        <taxon>Cronobacter</taxon>
    </lineage>
</organism>
<feature type="binding site" evidence="14">
    <location>
        <position position="436"/>
    </location>
    <ligand>
        <name>thiamine diphosphate</name>
        <dbReference type="ChEBI" id="CHEBI:58937"/>
    </ligand>
</feature>
<dbReference type="PROSITE" id="PS00802">
    <property type="entry name" value="TRANSKETOLASE_2"/>
    <property type="match status" value="1"/>
</dbReference>
<dbReference type="Proteomes" id="UP000061974">
    <property type="component" value="Chromosome"/>
</dbReference>
<dbReference type="InterPro" id="IPR005475">
    <property type="entry name" value="Transketolase-like_Pyr-bd"/>
</dbReference>
<sequence>MSHQLLANAIRALSMDAVQKAKSGHPGAPMGMADIAEVLWNGFLKHNPTNPTWYDRDRFILSNGHASMLLYSLLHLTGYDLPMEELKNFRQLHSKTPGHPEIGYTPGVETTTGPLGQGLANAVGLAIAEKTLAAQFNRPGHEIVDHNTYVFMGDGCLMEGISHEVCSLAGTLGLGKLIGFYDHNGISIDGETEGWFTDDTAKRFEAYHWHVVHEIDGHDPEAIKRAIEEAKQVTDKPSLIICRTVIGFGSPNKAGKEESHGAALGEEEVALTRKQLGWNYPPFEIPDEVYKGWDAKEKGRQVEASWNEKFAAYQEAYPELAAEFNRRMGGEMPENWQQVTQEYIEKLQAEPAKIASRKASQNALNVYGPVLPELLGGSADLAPSNLTIWSGSTSLKEDPAGNYIHYGVREFGMTAIANGIAHHGGFVPYTATFLMFVEYARNAARMAALMKARQIMVYTHDSIGLGEDGPTHQAVEQLASLRLTPNFSTWRPCDQVETAVAWKAAIERHNGPTALILSRQNLAQIERSPQQLKDVARGGYILKDAGGKPDLILIATGSEVEIAVQAAERLRGDGVAVRVVSLPSTDVFDAQDEAYRESVLPSDVSARVAVEAGIADYWYKYVGLKGAIVGMTGYGESAPAEKLFPYFGFTVENVVEKARKVLGK</sequence>
<comment type="cofactor">
    <cofactor evidence="17">
        <name>Mg(2+)</name>
        <dbReference type="ChEBI" id="CHEBI:18420"/>
    </cofactor>
    <cofactor evidence="17">
        <name>Ca(2+)</name>
        <dbReference type="ChEBI" id="CHEBI:29108"/>
    </cofactor>
    <cofactor evidence="17">
        <name>Mn(2+)</name>
        <dbReference type="ChEBI" id="CHEBI:29035"/>
    </cofactor>
    <cofactor evidence="17">
        <name>Co(2+)</name>
        <dbReference type="ChEBI" id="CHEBI:48828"/>
    </cofactor>
    <text evidence="17">Binds 1 Mg(2+) ion per subunit. Can also utilize other divalent metal cations, such as Ca(2+), Mn(2+) and Co(2+).</text>
</comment>
<keyword evidence="7 15" id="KW-0479">Metal-binding</keyword>
<reference evidence="21" key="2">
    <citation type="submission" date="2015-09" db="EMBL/GenBank/DDBJ databases">
        <title>Cronobacter genome sequencing and assembly.</title>
        <authorList>
            <person name="Descombes P."/>
            <person name="Baert L."/>
            <person name="Ngom-Bru C."/>
            <person name="Barretto C."/>
        </authorList>
    </citation>
    <scope>NUCLEOTIDE SEQUENCE [LARGE SCALE GENOMIC DNA]</scope>
    <source>
        <strain evidence="21">NCTC 9529</strain>
    </source>
</reference>
<evidence type="ECO:0000313" key="22">
    <source>
        <dbReference type="Proteomes" id="UP000254849"/>
    </source>
</evidence>
<evidence type="ECO:0000256" key="4">
    <source>
        <dbReference type="ARBA" id="ARBA00011738"/>
    </source>
</evidence>
<dbReference type="AlphaFoldDB" id="A0AAC8VRM3"/>
<dbReference type="PROSITE" id="PS00801">
    <property type="entry name" value="TRANSKETOLASE_1"/>
    <property type="match status" value="1"/>
</dbReference>
<protein>
    <recommendedName>
        <fullName evidence="5 11">Transketolase</fullName>
        <ecNumber evidence="5 11">2.2.1.1</ecNumber>
    </recommendedName>
</protein>
<accession>A0AAC8VRM3</accession>